<reference evidence="4 5" key="1">
    <citation type="submission" date="2022-11" db="EMBL/GenBank/DDBJ databases">
        <title>Host association and intracellularity evolved multiple times independently in the Rickettsiales.</title>
        <authorList>
            <person name="Castelli M."/>
            <person name="Nardi T."/>
            <person name="Gammuto L."/>
            <person name="Bellinzona G."/>
            <person name="Sabaneyeva E."/>
            <person name="Potekhin A."/>
            <person name="Serra V."/>
            <person name="Petroni G."/>
            <person name="Sassera D."/>
        </authorList>
    </citation>
    <scope>NUCLEOTIDE SEQUENCE [LARGE SCALE GENOMIC DNA]</scope>
    <source>
        <strain evidence="4 5">NDG2</strain>
    </source>
</reference>
<proteinExistence type="inferred from homology"/>
<gene>
    <name evidence="4" type="ORF">Bandiella_00708</name>
</gene>
<keyword evidence="2 4" id="KW-0808">Transferase</keyword>
<comment type="similarity">
    <text evidence="1">Belongs to the P-Pant transferase superfamily. Gsp/Sfp/HetI/AcpT family.</text>
</comment>
<dbReference type="Gene3D" id="3.90.470.20">
    <property type="entry name" value="4'-phosphopantetheinyl transferase domain"/>
    <property type="match status" value="2"/>
</dbReference>
<evidence type="ECO:0000259" key="3">
    <source>
        <dbReference type="Pfam" id="PF01648"/>
    </source>
</evidence>
<evidence type="ECO:0000256" key="1">
    <source>
        <dbReference type="ARBA" id="ARBA00010990"/>
    </source>
</evidence>
<dbReference type="InterPro" id="IPR050559">
    <property type="entry name" value="P-Pant_transferase_sf"/>
</dbReference>
<dbReference type="GO" id="GO:0016740">
    <property type="term" value="F:transferase activity"/>
    <property type="evidence" value="ECO:0007669"/>
    <property type="project" value="UniProtKB-KW"/>
</dbReference>
<dbReference type="InterPro" id="IPR008278">
    <property type="entry name" value="4-PPantetheinyl_Trfase_dom"/>
</dbReference>
<dbReference type="SUPFAM" id="SSF56214">
    <property type="entry name" value="4'-phosphopantetheinyl transferase"/>
    <property type="match status" value="2"/>
</dbReference>
<dbReference type="Pfam" id="PF01648">
    <property type="entry name" value="ACPS"/>
    <property type="match status" value="1"/>
</dbReference>
<dbReference type="EMBL" id="CP110820">
    <property type="protein sequence ID" value="WPX96591.1"/>
    <property type="molecule type" value="Genomic_DNA"/>
</dbReference>
<dbReference type="PANTHER" id="PTHR12215">
    <property type="entry name" value="PHOSPHOPANTETHEINE TRANSFERASE"/>
    <property type="match status" value="1"/>
</dbReference>
<evidence type="ECO:0000313" key="5">
    <source>
        <dbReference type="Proteomes" id="UP001327219"/>
    </source>
</evidence>
<evidence type="ECO:0000256" key="2">
    <source>
        <dbReference type="ARBA" id="ARBA00022679"/>
    </source>
</evidence>
<keyword evidence="5" id="KW-1185">Reference proteome</keyword>
<dbReference type="InterPro" id="IPR037143">
    <property type="entry name" value="4-PPantetheinyl_Trfase_dom_sf"/>
</dbReference>
<name>A0ABZ0UKE2_9RICK</name>
<sequence>MNEFKFVHDYTTYVISHVAMRLLISEYTGLYPKEICYEYGSNGKPSISYQSMKFSLSHTFQKALIGFYNQDIGGDIEYKKELPDYQEMAKLIFTEEERLYIHKSDSIDRFYELWTKKEAIIKGIGTGLNIEVNRLLIGAKNQFIDGNGQVWQIRLVKSDENYIGHIAYKSYFTTNKLNYTIWNF</sequence>
<organism evidence="4 5">
    <name type="scientific">Candidatus Bandiella euplotis</name>
    <dbReference type="NCBI Taxonomy" id="1664265"/>
    <lineage>
        <taxon>Bacteria</taxon>
        <taxon>Pseudomonadati</taxon>
        <taxon>Pseudomonadota</taxon>
        <taxon>Alphaproteobacteria</taxon>
        <taxon>Rickettsiales</taxon>
        <taxon>Candidatus Midichloriaceae</taxon>
        <taxon>Candidatus Bandiella</taxon>
    </lineage>
</organism>
<dbReference type="PANTHER" id="PTHR12215:SF10">
    <property type="entry name" value="L-AMINOADIPATE-SEMIALDEHYDE DEHYDROGENASE-PHOSPHOPANTETHEINYL TRANSFERASE"/>
    <property type="match status" value="1"/>
</dbReference>
<accession>A0ABZ0UKE2</accession>
<dbReference type="Proteomes" id="UP001327219">
    <property type="component" value="Chromosome"/>
</dbReference>
<protein>
    <submittedName>
        <fullName evidence="4">Phosphopantetheinyl transferase domain protein</fullName>
    </submittedName>
</protein>
<evidence type="ECO:0000313" key="4">
    <source>
        <dbReference type="EMBL" id="WPX96591.1"/>
    </source>
</evidence>
<feature type="domain" description="4'-phosphopantetheinyl transferase" evidence="3">
    <location>
        <begin position="72"/>
        <end position="154"/>
    </location>
</feature>